<protein>
    <submittedName>
        <fullName evidence="2">Predicted dehydrogenase</fullName>
    </submittedName>
</protein>
<keyword evidence="3" id="KW-1185">Reference proteome</keyword>
<dbReference type="EMBL" id="BCNO01000001">
    <property type="protein sequence ID" value="GAQ95104.1"/>
    <property type="molecule type" value="Genomic_DNA"/>
</dbReference>
<dbReference type="InterPro" id="IPR036291">
    <property type="entry name" value="NAD(P)-bd_dom_sf"/>
</dbReference>
<feature type="domain" description="Gfo/Idh/MocA-like oxidoreductase N-terminal" evidence="1">
    <location>
        <begin position="3"/>
        <end position="118"/>
    </location>
</feature>
<dbReference type="SUPFAM" id="SSF51735">
    <property type="entry name" value="NAD(P)-binding Rossmann-fold domains"/>
    <property type="match status" value="1"/>
</dbReference>
<dbReference type="PANTHER" id="PTHR43377">
    <property type="entry name" value="BILIVERDIN REDUCTASE A"/>
    <property type="match status" value="1"/>
</dbReference>
<gene>
    <name evidence="2" type="ORF">TAGGR_11307</name>
</gene>
<sequence length="315" mass="36112">MKFKVAVIGAGYFGQRHIKILTEMSDVEIVGVVDIDINKAKEVADNYGLRYFSDYRDLVNEAEVFFVITPTVTHFDIGLDLIKHAKAIFIEKPLTERPAFAEILLEEAKNRNVIIQAGLIERYNPVVKALFNSLTEPLFIQTTRVSPFLGRATDTDVTYDLMIHDLDLVWMMLKKVGDFELKRMKVFTQKIVTSRIDYATVWMEFSTKRGIIKAHLTASRVSSDFLRQISVVQHNSVLYADLINKKLKKVDQGGNIDDINVTDKDSNSLYEEIRDFLNSVKNGKPSVQAPSPRETIEVLRIIDEINERREYEAIY</sequence>
<dbReference type="Gene3D" id="3.40.50.720">
    <property type="entry name" value="NAD(P)-binding Rossmann-like Domain"/>
    <property type="match status" value="1"/>
</dbReference>
<dbReference type="OrthoDB" id="9782091at2"/>
<comment type="caution">
    <text evidence="2">The sequence shown here is derived from an EMBL/GenBank/DDBJ whole genome shotgun (WGS) entry which is preliminary data.</text>
</comment>
<dbReference type="GO" id="GO:0000166">
    <property type="term" value="F:nucleotide binding"/>
    <property type="evidence" value="ECO:0007669"/>
    <property type="project" value="InterPro"/>
</dbReference>
<accession>A0A0U9HPZ0</accession>
<dbReference type="Proteomes" id="UP000054976">
    <property type="component" value="Unassembled WGS sequence"/>
</dbReference>
<dbReference type="RefSeq" id="WP_059176501.1">
    <property type="nucleotide sequence ID" value="NZ_BCNO01000001.1"/>
</dbReference>
<evidence type="ECO:0000313" key="2">
    <source>
        <dbReference type="EMBL" id="GAQ95104.1"/>
    </source>
</evidence>
<dbReference type="PANTHER" id="PTHR43377:SF1">
    <property type="entry name" value="BILIVERDIN REDUCTASE A"/>
    <property type="match status" value="1"/>
</dbReference>
<organism evidence="2 3">
    <name type="scientific">Thermodesulfovibrio aggregans</name>
    <dbReference type="NCBI Taxonomy" id="86166"/>
    <lineage>
        <taxon>Bacteria</taxon>
        <taxon>Pseudomonadati</taxon>
        <taxon>Nitrospirota</taxon>
        <taxon>Thermodesulfovibrionia</taxon>
        <taxon>Thermodesulfovibrionales</taxon>
        <taxon>Thermodesulfovibrionaceae</taxon>
        <taxon>Thermodesulfovibrio</taxon>
    </lineage>
</organism>
<proteinExistence type="predicted"/>
<dbReference type="Pfam" id="PF01408">
    <property type="entry name" value="GFO_IDH_MocA"/>
    <property type="match status" value="1"/>
</dbReference>
<evidence type="ECO:0000259" key="1">
    <source>
        <dbReference type="Pfam" id="PF01408"/>
    </source>
</evidence>
<reference evidence="3" key="1">
    <citation type="submission" date="2016-01" db="EMBL/GenBank/DDBJ databases">
        <title>Draft genome sequence of Thermodesulfovibrio aggregans strain TGE-P1.</title>
        <authorList>
            <person name="Sekiguchi Y."/>
            <person name="Ohashi A."/>
            <person name="Matsuura N."/>
            <person name="Tourlousse M.D."/>
        </authorList>
    </citation>
    <scope>NUCLEOTIDE SEQUENCE [LARGE SCALE GENOMIC DNA]</scope>
    <source>
        <strain evidence="3">TGE-P1</strain>
    </source>
</reference>
<dbReference type="InterPro" id="IPR051450">
    <property type="entry name" value="Gfo/Idh/MocA_Oxidoreductases"/>
</dbReference>
<name>A0A0U9HPZ0_9BACT</name>
<dbReference type="AlphaFoldDB" id="A0A0U9HPZ0"/>
<evidence type="ECO:0000313" key="3">
    <source>
        <dbReference type="Proteomes" id="UP000054976"/>
    </source>
</evidence>
<dbReference type="Gene3D" id="3.30.360.10">
    <property type="entry name" value="Dihydrodipicolinate Reductase, domain 2"/>
    <property type="match status" value="1"/>
</dbReference>
<dbReference type="STRING" id="86166.TAGGR_11307"/>
<dbReference type="InterPro" id="IPR000683">
    <property type="entry name" value="Gfo/Idh/MocA-like_OxRdtase_N"/>
</dbReference>